<evidence type="ECO:0000256" key="1">
    <source>
        <dbReference type="ARBA" id="ARBA00004323"/>
    </source>
</evidence>
<keyword evidence="8" id="KW-1185">Reference proteome</keyword>
<evidence type="ECO:0000313" key="8">
    <source>
        <dbReference type="Proteomes" id="UP000834106"/>
    </source>
</evidence>
<reference evidence="7" key="1">
    <citation type="submission" date="2023-05" db="EMBL/GenBank/DDBJ databases">
        <authorList>
            <person name="Huff M."/>
        </authorList>
    </citation>
    <scope>NUCLEOTIDE SEQUENCE</scope>
</reference>
<feature type="transmembrane region" description="Helical" evidence="5">
    <location>
        <begin position="49"/>
        <end position="69"/>
    </location>
</feature>
<proteinExistence type="predicted"/>
<dbReference type="Proteomes" id="UP000834106">
    <property type="component" value="Chromosome 17"/>
</dbReference>
<dbReference type="GO" id="GO:0000139">
    <property type="term" value="C:Golgi membrane"/>
    <property type="evidence" value="ECO:0007669"/>
    <property type="project" value="UniProtKB-SubCell"/>
</dbReference>
<evidence type="ECO:0000256" key="5">
    <source>
        <dbReference type="SAM" id="Phobius"/>
    </source>
</evidence>
<evidence type="ECO:0000256" key="2">
    <source>
        <dbReference type="ARBA" id="ARBA00022676"/>
    </source>
</evidence>
<dbReference type="PANTHER" id="PTHR20961:SF124">
    <property type="entry name" value="GLYCOSYLTRANSFERASE"/>
    <property type="match status" value="1"/>
</dbReference>
<comment type="subcellular location">
    <subcellularLocation>
        <location evidence="1">Golgi apparatus membrane</location>
        <topology evidence="1">Single-pass type II membrane protein</topology>
    </subcellularLocation>
</comment>
<dbReference type="PANTHER" id="PTHR20961">
    <property type="entry name" value="GLYCOSYLTRANSFERASE"/>
    <property type="match status" value="1"/>
</dbReference>
<evidence type="ECO:0000256" key="3">
    <source>
        <dbReference type="ARBA" id="ARBA00022679"/>
    </source>
</evidence>
<name>A0AAD2A0S4_9LAMI</name>
<dbReference type="EMBL" id="OU503052">
    <property type="protein sequence ID" value="CAI9779489.1"/>
    <property type="molecule type" value="Genomic_DNA"/>
</dbReference>
<evidence type="ECO:0000259" key="6">
    <source>
        <dbReference type="Pfam" id="PF04577"/>
    </source>
</evidence>
<gene>
    <name evidence="7" type="ORF">FPE_LOCUS26919</name>
</gene>
<feature type="domain" description="Glycosyltransferase 61 catalytic" evidence="6">
    <location>
        <begin position="349"/>
        <end position="430"/>
    </location>
</feature>
<keyword evidence="5" id="KW-1133">Transmembrane helix</keyword>
<dbReference type="InterPro" id="IPR049625">
    <property type="entry name" value="Glyco_transf_61_cat"/>
</dbReference>
<protein>
    <recommendedName>
        <fullName evidence="6">Glycosyltransferase 61 catalytic domain-containing protein</fullName>
    </recommendedName>
</protein>
<keyword evidence="2" id="KW-0328">Glycosyltransferase</keyword>
<accession>A0AAD2A0S4</accession>
<keyword evidence="4" id="KW-0325">Glycoprotein</keyword>
<dbReference type="GO" id="GO:0016763">
    <property type="term" value="F:pentosyltransferase activity"/>
    <property type="evidence" value="ECO:0007669"/>
    <property type="project" value="UniProtKB-ARBA"/>
</dbReference>
<organism evidence="7 8">
    <name type="scientific">Fraxinus pennsylvanica</name>
    <dbReference type="NCBI Taxonomy" id="56036"/>
    <lineage>
        <taxon>Eukaryota</taxon>
        <taxon>Viridiplantae</taxon>
        <taxon>Streptophyta</taxon>
        <taxon>Embryophyta</taxon>
        <taxon>Tracheophyta</taxon>
        <taxon>Spermatophyta</taxon>
        <taxon>Magnoliopsida</taxon>
        <taxon>eudicotyledons</taxon>
        <taxon>Gunneridae</taxon>
        <taxon>Pentapetalae</taxon>
        <taxon>asterids</taxon>
        <taxon>lamiids</taxon>
        <taxon>Lamiales</taxon>
        <taxon>Oleaceae</taxon>
        <taxon>Oleeae</taxon>
        <taxon>Fraxinus</taxon>
    </lineage>
</organism>
<dbReference type="Pfam" id="PF04577">
    <property type="entry name" value="Glyco_transf_61"/>
    <property type="match status" value="1"/>
</dbReference>
<keyword evidence="5" id="KW-0812">Transmembrane</keyword>
<dbReference type="InterPro" id="IPR007657">
    <property type="entry name" value="Glycosyltransferase_61"/>
</dbReference>
<evidence type="ECO:0000256" key="4">
    <source>
        <dbReference type="ARBA" id="ARBA00023180"/>
    </source>
</evidence>
<dbReference type="AlphaFoldDB" id="A0AAD2A0S4"/>
<sequence>MVKNQRYSKFQWKSSKEHTVDKDDDNYLHPFAFICKKSCCNHKRAKNKLCFFIFLSLLSCTLFLATYLFSSDSTAALSFLYSFRVDNGSETDINASLCSSVPNGTICCDRSSIRSDICIMKGDVRTCSVSSSIFLYGATGSSSHLTGLIDDEDEREEEYVIQHEKIRPYTRKWEPEVMDTITELDLIVKRKDLGVRQSCHVVHNVPAVFFSTAGYTGNLYHEFNDGILPLYITSQHLNKKVVFVILEYHNWWITKYRDILSQLSDFPVIDFNGDKRIHCFPKAIVGLRIHDDLTIDSSLMENNKTLGDFRDLLDCAYRPRIRGLIKEEEREAQLIMAKSAFSPSSKARRKAVKKPKLVIISRYGSRAISNEDKLVKMAESIGFSVEVLMPVRTTELAKVYKVLNSSDVMVGVHGAALTHFLFMRPGSVFIQVIPLGTDWAAETYYEEPSQMLGLRYIGYKILPKESSLYDEYDKNDPILIDPSSVSNKGWEFTKKIYLDHQIVRLNLRRFRKRLLRAYNYSIARKNKLRHMSMV</sequence>
<keyword evidence="5" id="KW-0472">Membrane</keyword>
<evidence type="ECO:0000313" key="7">
    <source>
        <dbReference type="EMBL" id="CAI9779489.1"/>
    </source>
</evidence>
<keyword evidence="3" id="KW-0808">Transferase</keyword>